<reference evidence="2 3" key="1">
    <citation type="journal article" date="2005" name="J. Virol.">
        <title>Complete genome sequence of the grouper iridovirus and comparison of genomic organization with those of other iridoviruses.</title>
        <authorList>
            <person name="Tsai C.T."/>
            <person name="Ting J.W."/>
            <person name="Wu M.H."/>
            <person name="Wu M.F."/>
            <person name="Guo I.C."/>
            <person name="Chang C.Y."/>
        </authorList>
    </citation>
    <scope>NUCLEOTIDE SEQUENCE [LARGE SCALE GENOMIC DNA]</scope>
</reference>
<dbReference type="EMBL" id="AY666015">
    <property type="protein sequence ID" value="AAV91085.1"/>
    <property type="molecule type" value="Genomic_DNA"/>
</dbReference>
<gene>
    <name evidence="2" type="ORF">GIV58</name>
</gene>
<organism evidence="2 3">
    <name type="scientific">Grouper iridovirus</name>
    <dbReference type="NCBI Taxonomy" id="127569"/>
    <lineage>
        <taxon>Viruses</taxon>
        <taxon>Varidnaviria</taxon>
        <taxon>Bamfordvirae</taxon>
        <taxon>Nucleocytoviricota</taxon>
        <taxon>Megaviricetes</taxon>
        <taxon>Pimascovirales</taxon>
        <taxon>Pimascovirales incertae sedis</taxon>
        <taxon>Iridoviridae</taxon>
        <taxon>Alphairidovirinae</taxon>
        <taxon>Ranavirus</taxon>
        <taxon>Ranavirus epinephelus1</taxon>
        <taxon>Singapore grouper iridovirus</taxon>
    </lineage>
</organism>
<evidence type="ECO:0000313" key="3">
    <source>
        <dbReference type="Proteomes" id="UP000102282"/>
    </source>
</evidence>
<evidence type="ECO:0000256" key="1">
    <source>
        <dbReference type="SAM" id="Phobius"/>
    </source>
</evidence>
<name>Q5GAF8_9VIRU</name>
<proteinExistence type="predicted"/>
<keyword evidence="1" id="KW-0812">Transmembrane</keyword>
<feature type="transmembrane region" description="Helical" evidence="1">
    <location>
        <begin position="6"/>
        <end position="23"/>
    </location>
</feature>
<evidence type="ECO:0008006" key="4">
    <source>
        <dbReference type="Google" id="ProtNLM"/>
    </source>
</evidence>
<keyword evidence="1" id="KW-1133">Transmembrane helix</keyword>
<evidence type="ECO:0000313" key="2">
    <source>
        <dbReference type="EMBL" id="AAV91085.1"/>
    </source>
</evidence>
<protein>
    <recommendedName>
        <fullName evidence="4">Transmembrane protein</fullName>
    </recommendedName>
</protein>
<dbReference type="Proteomes" id="UP000102282">
    <property type="component" value="Genome"/>
</dbReference>
<sequence length="97" mass="11059">MHLKSIFLVGIIIVVMLVMYLGYRAFNNVQQKLEELETRIAAPPPRSPLTPLPHMEVEEIPDDFLQPDESVDEEDILPPKIANMPNHSLLNKVKKMA</sequence>
<accession>Q5GAF8</accession>
<keyword evidence="1" id="KW-0472">Membrane</keyword>